<name>A0A845B2U2_9SPHN</name>
<dbReference type="Pfam" id="PF03358">
    <property type="entry name" value="FMN_red"/>
    <property type="match status" value="1"/>
</dbReference>
<proteinExistence type="predicted"/>
<dbReference type="RefSeq" id="WP_160755327.1">
    <property type="nucleotide sequence ID" value="NZ_WTYL01000001.1"/>
</dbReference>
<dbReference type="OrthoDB" id="5736081at2"/>
<dbReference type="EMBL" id="WTYL01000001">
    <property type="protein sequence ID" value="MXP43747.1"/>
    <property type="molecule type" value="Genomic_DNA"/>
</dbReference>
<evidence type="ECO:0000259" key="1">
    <source>
        <dbReference type="Pfam" id="PF03358"/>
    </source>
</evidence>
<protein>
    <submittedName>
        <fullName evidence="2">Flavodoxin family protein</fullName>
    </submittedName>
</protein>
<dbReference type="Proteomes" id="UP000431922">
    <property type="component" value="Unassembled WGS sequence"/>
</dbReference>
<dbReference type="InterPro" id="IPR029039">
    <property type="entry name" value="Flavoprotein-like_sf"/>
</dbReference>
<reference evidence="2 3" key="1">
    <citation type="submission" date="2019-12" db="EMBL/GenBank/DDBJ databases">
        <title>Genomic-based taxomic classification of the family Erythrobacteraceae.</title>
        <authorList>
            <person name="Xu L."/>
        </authorList>
    </citation>
    <scope>NUCLEOTIDE SEQUENCE [LARGE SCALE GENOMIC DNA]</scope>
    <source>
        <strain evidence="2 3">KCTC 42453</strain>
    </source>
</reference>
<dbReference type="InterPro" id="IPR005025">
    <property type="entry name" value="FMN_Rdtase-like_dom"/>
</dbReference>
<accession>A0A845B2U2</accession>
<evidence type="ECO:0000313" key="2">
    <source>
        <dbReference type="EMBL" id="MXP43747.1"/>
    </source>
</evidence>
<dbReference type="Gene3D" id="3.40.50.360">
    <property type="match status" value="1"/>
</dbReference>
<feature type="domain" description="NADPH-dependent FMN reductase-like" evidence="1">
    <location>
        <begin position="47"/>
        <end position="106"/>
    </location>
</feature>
<sequence>MDIPHKTLLIAWHSRTGASRAMARAAAEGAGQRSLILYADDVTPDHILACAAYLFVCPENLATMSGLMKEMFDRCYYPVLGRIEGRAYATIIAAGSDGEGAEAQIDRIAKGWRLRRIAEPLIVNFNAQTPETILADKTVEADQLERCRELGAGLAEGLVLGIF</sequence>
<dbReference type="GO" id="GO:0016491">
    <property type="term" value="F:oxidoreductase activity"/>
    <property type="evidence" value="ECO:0007669"/>
    <property type="project" value="InterPro"/>
</dbReference>
<dbReference type="AlphaFoldDB" id="A0A845B2U2"/>
<keyword evidence="3" id="KW-1185">Reference proteome</keyword>
<evidence type="ECO:0000313" key="3">
    <source>
        <dbReference type="Proteomes" id="UP000431922"/>
    </source>
</evidence>
<organism evidence="2 3">
    <name type="scientific">Allopontixanthobacter sediminis</name>
    <dbReference type="NCBI Taxonomy" id="1689985"/>
    <lineage>
        <taxon>Bacteria</taxon>
        <taxon>Pseudomonadati</taxon>
        <taxon>Pseudomonadota</taxon>
        <taxon>Alphaproteobacteria</taxon>
        <taxon>Sphingomonadales</taxon>
        <taxon>Erythrobacteraceae</taxon>
        <taxon>Allopontixanthobacter</taxon>
    </lineage>
</organism>
<comment type="caution">
    <text evidence="2">The sequence shown here is derived from an EMBL/GenBank/DDBJ whole genome shotgun (WGS) entry which is preliminary data.</text>
</comment>
<dbReference type="SUPFAM" id="SSF52218">
    <property type="entry name" value="Flavoproteins"/>
    <property type="match status" value="1"/>
</dbReference>
<gene>
    <name evidence="2" type="ORF">GRI65_04650</name>
</gene>